<dbReference type="GO" id="GO:0003824">
    <property type="term" value="F:catalytic activity"/>
    <property type="evidence" value="ECO:0007669"/>
    <property type="project" value="UniProtKB-ARBA"/>
</dbReference>
<organism evidence="3 4">
    <name type="scientific">Parafrankia soli</name>
    <dbReference type="NCBI Taxonomy" id="2599596"/>
    <lineage>
        <taxon>Bacteria</taxon>
        <taxon>Bacillati</taxon>
        <taxon>Actinomycetota</taxon>
        <taxon>Actinomycetes</taxon>
        <taxon>Frankiales</taxon>
        <taxon>Frankiaceae</taxon>
        <taxon>Parafrankia</taxon>
    </lineage>
</organism>
<dbReference type="Proteomes" id="UP000179769">
    <property type="component" value="Unassembled WGS sequence"/>
</dbReference>
<name>A0A1S1PMS6_9ACTN</name>
<dbReference type="SUPFAM" id="SSF52096">
    <property type="entry name" value="ClpP/crotonase"/>
    <property type="match status" value="1"/>
</dbReference>
<evidence type="ECO:0000256" key="1">
    <source>
        <dbReference type="ARBA" id="ARBA00005254"/>
    </source>
</evidence>
<protein>
    <submittedName>
        <fullName evidence="3">Enoyl-CoA hydratase</fullName>
    </submittedName>
</protein>
<dbReference type="Pfam" id="PF00378">
    <property type="entry name" value="ECH_1"/>
    <property type="match status" value="1"/>
</dbReference>
<dbReference type="InterPro" id="IPR051053">
    <property type="entry name" value="ECH/Chromodomain_protein"/>
</dbReference>
<dbReference type="EMBL" id="MAXA01000249">
    <property type="protein sequence ID" value="OHV22195.1"/>
    <property type="molecule type" value="Genomic_DNA"/>
</dbReference>
<gene>
    <name evidence="3" type="ORF">BBK14_25865</name>
</gene>
<dbReference type="RefSeq" id="WP_071066241.1">
    <property type="nucleotide sequence ID" value="NZ_MAXA01000249.1"/>
</dbReference>
<dbReference type="InterPro" id="IPR001753">
    <property type="entry name" value="Enoyl-CoA_hydra/iso"/>
</dbReference>
<comment type="caution">
    <text evidence="3">The sequence shown here is derived from an EMBL/GenBank/DDBJ whole genome shotgun (WGS) entry which is preliminary data.</text>
</comment>
<keyword evidence="4" id="KW-1185">Reference proteome</keyword>
<dbReference type="OrthoDB" id="7209855at2"/>
<evidence type="ECO:0000256" key="2">
    <source>
        <dbReference type="SAM" id="MobiDB-lite"/>
    </source>
</evidence>
<accession>A0A1S1PMS6</accession>
<dbReference type="AlphaFoldDB" id="A0A1S1PMS6"/>
<comment type="similarity">
    <text evidence="1">Belongs to the enoyl-CoA hydratase/isomerase family.</text>
</comment>
<feature type="compositionally biased region" description="Polar residues" evidence="2">
    <location>
        <begin position="242"/>
        <end position="258"/>
    </location>
</feature>
<dbReference type="CDD" id="cd06558">
    <property type="entry name" value="crotonase-like"/>
    <property type="match status" value="1"/>
</dbReference>
<sequence>MEPSVLLEQRGAVSIVTLHRPERRNGVTVQMCEELYEALSPVPASDARVVVLRGAGNDFSVGADLTSGHSSEPVTLERLGAVYHASTLLHTMPQLTIAAIDGGCAGAAMGWACACDFRFASERARFATGFLKVGVSGDMGLVWSLARLVGAARARELLFFPEKVTAQDALAFGLVTRLFPADTLHDEVLALADELAGHHPFPLRMMKANVLSAERMDMAEYIEVESARHLHVTASPSLLPARSSQSGTGTRRTPTQATADGPRRDS</sequence>
<evidence type="ECO:0000313" key="3">
    <source>
        <dbReference type="EMBL" id="OHV22195.1"/>
    </source>
</evidence>
<dbReference type="PANTHER" id="PTHR43684:SF4">
    <property type="entry name" value="ENOYL-COA HYDRATASE_ISOMERASE FAMILY PROTEIN (AFU_ORTHOLOGUE AFUA_1G01890)"/>
    <property type="match status" value="1"/>
</dbReference>
<reference evidence="4" key="1">
    <citation type="submission" date="2016-07" db="EMBL/GenBank/DDBJ databases">
        <title>Frankia sp. NRRL B-16219 Genome sequencing.</title>
        <authorList>
            <person name="Ghodhbane-Gtari F."/>
            <person name="Swanson E."/>
            <person name="Gueddou A."/>
            <person name="Louati M."/>
            <person name="Nouioui I."/>
            <person name="Hezbri K."/>
            <person name="Abebe-Akele F."/>
            <person name="Simpson S."/>
            <person name="Morris K."/>
            <person name="Thomas K."/>
            <person name="Gtari M."/>
            <person name="Tisa L.S."/>
        </authorList>
    </citation>
    <scope>NUCLEOTIDE SEQUENCE [LARGE SCALE GENOMIC DNA]</scope>
    <source>
        <strain evidence="4">NRRL B-16219</strain>
    </source>
</reference>
<feature type="region of interest" description="Disordered" evidence="2">
    <location>
        <begin position="235"/>
        <end position="266"/>
    </location>
</feature>
<dbReference type="InterPro" id="IPR029045">
    <property type="entry name" value="ClpP/crotonase-like_dom_sf"/>
</dbReference>
<dbReference type="PANTHER" id="PTHR43684">
    <property type="match status" value="1"/>
</dbReference>
<evidence type="ECO:0000313" key="4">
    <source>
        <dbReference type="Proteomes" id="UP000179769"/>
    </source>
</evidence>
<dbReference type="Gene3D" id="3.90.226.10">
    <property type="entry name" value="2-enoyl-CoA Hydratase, Chain A, domain 1"/>
    <property type="match status" value="1"/>
</dbReference>
<proteinExistence type="inferred from homology"/>